<comment type="similarity">
    <text evidence="1">Belongs to the PspA/Vipp/IM30 family.</text>
</comment>
<dbReference type="RefSeq" id="WP_284316028.1">
    <property type="nucleotide sequence ID" value="NZ_BSPC01000069.1"/>
</dbReference>
<feature type="region of interest" description="Disordered" evidence="3">
    <location>
        <begin position="230"/>
        <end position="253"/>
    </location>
</feature>
<feature type="coiled-coil region" evidence="2">
    <location>
        <begin position="40"/>
        <end position="74"/>
    </location>
</feature>
<dbReference type="PANTHER" id="PTHR31088">
    <property type="entry name" value="MEMBRANE-ASSOCIATED PROTEIN VIPP1, CHLOROPLASTIC"/>
    <property type="match status" value="1"/>
</dbReference>
<keyword evidence="2" id="KW-0175">Coiled coil</keyword>
<reference evidence="5" key="1">
    <citation type="journal article" date="2019" name="Int. J. Syst. Evol. Microbiol.">
        <title>The Global Catalogue of Microorganisms (GCM) 10K type strain sequencing project: providing services to taxonomists for standard genome sequencing and annotation.</title>
        <authorList>
            <consortium name="The Broad Institute Genomics Platform"/>
            <consortium name="The Broad Institute Genome Sequencing Center for Infectious Disease"/>
            <person name="Wu L."/>
            <person name="Ma J."/>
        </authorList>
    </citation>
    <scope>NUCLEOTIDE SEQUENCE [LARGE SCALE GENOMIC DNA]</scope>
    <source>
        <strain evidence="5">NBRC 101365</strain>
    </source>
</reference>
<gene>
    <name evidence="4" type="primary">pspA</name>
    <name evidence="4" type="ORF">GCM10007874_61170</name>
</gene>
<evidence type="ECO:0000256" key="2">
    <source>
        <dbReference type="SAM" id="Coils"/>
    </source>
</evidence>
<dbReference type="InterPro" id="IPR007157">
    <property type="entry name" value="PspA_VIPP1"/>
</dbReference>
<dbReference type="PANTHER" id="PTHR31088:SF6">
    <property type="entry name" value="PHAGE SHOCK PROTEIN A"/>
    <property type="match status" value="1"/>
</dbReference>
<comment type="caution">
    <text evidence="4">The sequence shown here is derived from an EMBL/GenBank/DDBJ whole genome shotgun (WGS) entry which is preliminary data.</text>
</comment>
<organism evidence="4 5">
    <name type="scientific">Labrys miyagiensis</name>
    <dbReference type="NCBI Taxonomy" id="346912"/>
    <lineage>
        <taxon>Bacteria</taxon>
        <taxon>Pseudomonadati</taxon>
        <taxon>Pseudomonadota</taxon>
        <taxon>Alphaproteobacteria</taxon>
        <taxon>Hyphomicrobiales</taxon>
        <taxon>Xanthobacteraceae</taxon>
        <taxon>Labrys</taxon>
    </lineage>
</organism>
<name>A0ABQ6CXV1_9HYPH</name>
<proteinExistence type="inferred from homology"/>
<dbReference type="Proteomes" id="UP001156882">
    <property type="component" value="Unassembled WGS sequence"/>
</dbReference>
<evidence type="ECO:0000313" key="5">
    <source>
        <dbReference type="Proteomes" id="UP001156882"/>
    </source>
</evidence>
<protein>
    <submittedName>
        <fullName evidence="4">Phage shock protein PspA</fullName>
    </submittedName>
</protein>
<accession>A0ABQ6CXV1</accession>
<evidence type="ECO:0000256" key="1">
    <source>
        <dbReference type="ARBA" id="ARBA00043985"/>
    </source>
</evidence>
<feature type="coiled-coil region" evidence="2">
    <location>
        <begin position="115"/>
        <end position="149"/>
    </location>
</feature>
<evidence type="ECO:0000256" key="3">
    <source>
        <dbReference type="SAM" id="MobiDB-lite"/>
    </source>
</evidence>
<dbReference type="EMBL" id="BSPC01000069">
    <property type="protein sequence ID" value="GLS23097.1"/>
    <property type="molecule type" value="Genomic_DNA"/>
</dbReference>
<keyword evidence="5" id="KW-1185">Reference proteome</keyword>
<dbReference type="Pfam" id="PF04012">
    <property type="entry name" value="PspA_IM30"/>
    <property type="match status" value="1"/>
</dbReference>
<sequence>MSILGRVADLFTAKTHKLLNALEDPNEVLDLSYEKMLSGLQETKAHLADVIAQQKSLERQITTADHEIAGAEDDAATAVKAERDDLAKAALVHRRRAMDNRATLEQALNAILPQISKLTDYQQRLQERIEKFRTQKETMKASYAAAQAQVKAQQSLTGIGERLGGVGETYQRAEDRMLATRDKADAMDSMIEQGIVNDPLDKRSSAEKELAALRDKHAVDDDLAALKAQLGPKVIGSSSSAGSLPKPEGEAKE</sequence>
<evidence type="ECO:0000313" key="4">
    <source>
        <dbReference type="EMBL" id="GLS23097.1"/>
    </source>
</evidence>